<organism evidence="3 4">
    <name type="scientific">Triparma laevis f. longispina</name>
    <dbReference type="NCBI Taxonomy" id="1714387"/>
    <lineage>
        <taxon>Eukaryota</taxon>
        <taxon>Sar</taxon>
        <taxon>Stramenopiles</taxon>
        <taxon>Ochrophyta</taxon>
        <taxon>Bolidophyceae</taxon>
        <taxon>Parmales</taxon>
        <taxon>Triparmaceae</taxon>
        <taxon>Triparma</taxon>
    </lineage>
</organism>
<dbReference type="OrthoDB" id="426718at2759"/>
<sequence length="360" mass="39007">MASQLLLLLLLLLLLPSTLSCTCSPFSGNQASCCPNNSDTCSHWGESLTCTGDTPVCCNSDFGSVCCGEGSGCSQGCRDGLLGGCECIPLRTDTSYNEQTALYSLVFVAASQCKATEGLNETWSCTACPPSYPLSEVNMVEADGHAVLIGYNGQDIVAAFRGSLSMRDWISDIENAALTDYEHCENCKVGVGWYGAVKSVKQLVVNAIQEIYNNHDEAGIIITGHSLGAAMAPLFVIELEQINPTLSEQVIYPIYTFGQPRVGNEEYANWFMAKTGENNWYRVVHHDDPVPHLPPPALKFVHMSMEVWYVESGTGLGSYIICDGSGEDQQCSAGTLVNGEFTDHTEYMDHDIHQCNPSGF</sequence>
<comment type="caution">
    <text evidence="3">The sequence shown here is derived from an EMBL/GenBank/DDBJ whole genome shotgun (WGS) entry which is preliminary data.</text>
</comment>
<evidence type="ECO:0000313" key="3">
    <source>
        <dbReference type="EMBL" id="GMH76635.1"/>
    </source>
</evidence>
<evidence type="ECO:0000313" key="4">
    <source>
        <dbReference type="Proteomes" id="UP001165122"/>
    </source>
</evidence>
<dbReference type="GO" id="GO:0006629">
    <property type="term" value="P:lipid metabolic process"/>
    <property type="evidence" value="ECO:0007669"/>
    <property type="project" value="InterPro"/>
</dbReference>
<keyword evidence="4" id="KW-1185">Reference proteome</keyword>
<feature type="chain" id="PRO_5040920567" description="Fungal lipase-type domain-containing protein" evidence="1">
    <location>
        <begin position="21"/>
        <end position="360"/>
    </location>
</feature>
<evidence type="ECO:0000256" key="1">
    <source>
        <dbReference type="SAM" id="SignalP"/>
    </source>
</evidence>
<dbReference type="InterPro" id="IPR002921">
    <property type="entry name" value="Fungal_lipase-type"/>
</dbReference>
<dbReference type="InterPro" id="IPR029058">
    <property type="entry name" value="AB_hydrolase_fold"/>
</dbReference>
<dbReference type="EMBL" id="BRXW01000773">
    <property type="protein sequence ID" value="GMH76635.1"/>
    <property type="molecule type" value="Genomic_DNA"/>
</dbReference>
<dbReference type="AlphaFoldDB" id="A0A9W7AVC8"/>
<proteinExistence type="predicted"/>
<feature type="domain" description="Fungal lipase-type" evidence="2">
    <location>
        <begin position="157"/>
        <end position="295"/>
    </location>
</feature>
<dbReference type="SUPFAM" id="SSF53474">
    <property type="entry name" value="alpha/beta-Hydrolases"/>
    <property type="match status" value="1"/>
</dbReference>
<protein>
    <recommendedName>
        <fullName evidence="2">Fungal lipase-type domain-containing protein</fullName>
    </recommendedName>
</protein>
<gene>
    <name evidence="3" type="ORF">TrLO_g9454</name>
</gene>
<reference evidence="4" key="1">
    <citation type="journal article" date="2023" name="Commun. Biol.">
        <title>Genome analysis of Parmales, the sister group of diatoms, reveals the evolutionary specialization of diatoms from phago-mixotrophs to photoautotrophs.</title>
        <authorList>
            <person name="Ban H."/>
            <person name="Sato S."/>
            <person name="Yoshikawa S."/>
            <person name="Yamada K."/>
            <person name="Nakamura Y."/>
            <person name="Ichinomiya M."/>
            <person name="Sato N."/>
            <person name="Blanc-Mathieu R."/>
            <person name="Endo H."/>
            <person name="Kuwata A."/>
            <person name="Ogata H."/>
        </authorList>
    </citation>
    <scope>NUCLEOTIDE SEQUENCE [LARGE SCALE GENOMIC DNA]</scope>
    <source>
        <strain evidence="4">NIES 3700</strain>
    </source>
</reference>
<dbReference type="CDD" id="cd00519">
    <property type="entry name" value="Lipase_3"/>
    <property type="match status" value="1"/>
</dbReference>
<dbReference type="Gene3D" id="3.40.50.1820">
    <property type="entry name" value="alpha/beta hydrolase"/>
    <property type="match status" value="1"/>
</dbReference>
<dbReference type="PANTHER" id="PTHR45908">
    <property type="entry name" value="PROTEIN CBG11750-RELATED"/>
    <property type="match status" value="1"/>
</dbReference>
<name>A0A9W7AVC8_9STRA</name>
<feature type="signal peptide" evidence="1">
    <location>
        <begin position="1"/>
        <end position="20"/>
    </location>
</feature>
<accession>A0A9W7AVC8</accession>
<evidence type="ECO:0000259" key="2">
    <source>
        <dbReference type="Pfam" id="PF01764"/>
    </source>
</evidence>
<dbReference type="Proteomes" id="UP001165122">
    <property type="component" value="Unassembled WGS sequence"/>
</dbReference>
<keyword evidence="1" id="KW-0732">Signal</keyword>
<dbReference type="Pfam" id="PF01764">
    <property type="entry name" value="Lipase_3"/>
    <property type="match status" value="1"/>
</dbReference>